<dbReference type="GO" id="GO:0006790">
    <property type="term" value="P:sulfur compound metabolic process"/>
    <property type="evidence" value="ECO:0007669"/>
    <property type="project" value="TreeGrafter"/>
</dbReference>
<name>A0A812QTJ9_9DINO</name>
<dbReference type="SUPFAM" id="SSF81296">
    <property type="entry name" value="E set domains"/>
    <property type="match status" value="1"/>
</dbReference>
<evidence type="ECO:0000313" key="3">
    <source>
        <dbReference type="Proteomes" id="UP000604046"/>
    </source>
</evidence>
<sequence length="136" mass="15175">MSVCLLYNWPVLMDFFVPSSLQPRICAVEVSADRGRSWQSATCRFAEIPDDDRQGPCRSWVRFECVVQLPPCCSGVRDSGKTAAAPLTEIWCRAIDEAGNVQPRFSEPHGGYMYSGYHQVPLVRTLKQPPLATPAE</sequence>
<proteinExistence type="predicted"/>
<dbReference type="GO" id="GO:0008482">
    <property type="term" value="F:sulfite oxidase activity"/>
    <property type="evidence" value="ECO:0007669"/>
    <property type="project" value="TreeGrafter"/>
</dbReference>
<evidence type="ECO:0000259" key="1">
    <source>
        <dbReference type="Pfam" id="PF03404"/>
    </source>
</evidence>
<dbReference type="GO" id="GO:0020037">
    <property type="term" value="F:heme binding"/>
    <property type="evidence" value="ECO:0007669"/>
    <property type="project" value="TreeGrafter"/>
</dbReference>
<reference evidence="2" key="1">
    <citation type="submission" date="2021-02" db="EMBL/GenBank/DDBJ databases">
        <authorList>
            <person name="Dougan E. K."/>
            <person name="Rhodes N."/>
            <person name="Thang M."/>
            <person name="Chan C."/>
        </authorList>
    </citation>
    <scope>NUCLEOTIDE SEQUENCE</scope>
</reference>
<feature type="domain" description="Moybdenum cofactor oxidoreductase dimerisation" evidence="1">
    <location>
        <begin position="24"/>
        <end position="119"/>
    </location>
</feature>
<dbReference type="GO" id="GO:0043546">
    <property type="term" value="F:molybdopterin cofactor binding"/>
    <property type="evidence" value="ECO:0007669"/>
    <property type="project" value="TreeGrafter"/>
</dbReference>
<dbReference type="Pfam" id="PF03404">
    <property type="entry name" value="Mo-co_dimer"/>
    <property type="match status" value="1"/>
</dbReference>
<dbReference type="PANTHER" id="PTHR19372:SF7">
    <property type="entry name" value="SULFITE OXIDASE, MITOCHONDRIAL"/>
    <property type="match status" value="1"/>
</dbReference>
<dbReference type="InterPro" id="IPR014756">
    <property type="entry name" value="Ig_E-set"/>
</dbReference>
<comment type="caution">
    <text evidence="2">The sequence shown here is derived from an EMBL/GenBank/DDBJ whole genome shotgun (WGS) entry which is preliminary data.</text>
</comment>
<organism evidence="2 3">
    <name type="scientific">Symbiodinium natans</name>
    <dbReference type="NCBI Taxonomy" id="878477"/>
    <lineage>
        <taxon>Eukaryota</taxon>
        <taxon>Sar</taxon>
        <taxon>Alveolata</taxon>
        <taxon>Dinophyceae</taxon>
        <taxon>Suessiales</taxon>
        <taxon>Symbiodiniaceae</taxon>
        <taxon>Symbiodinium</taxon>
    </lineage>
</organism>
<evidence type="ECO:0000313" key="2">
    <source>
        <dbReference type="EMBL" id="CAE7403527.1"/>
    </source>
</evidence>
<gene>
    <name evidence="2" type="ORF">SNAT2548_LOCUS21958</name>
</gene>
<accession>A0A812QTJ9</accession>
<dbReference type="InterPro" id="IPR005066">
    <property type="entry name" value="MoCF_OxRdtse_dimer"/>
</dbReference>
<dbReference type="AlphaFoldDB" id="A0A812QTJ9"/>
<dbReference type="Gene3D" id="2.60.40.650">
    <property type="match status" value="1"/>
</dbReference>
<dbReference type="EMBL" id="CAJNDS010002269">
    <property type="protein sequence ID" value="CAE7403527.1"/>
    <property type="molecule type" value="Genomic_DNA"/>
</dbReference>
<protein>
    <recommendedName>
        <fullName evidence="1">Moybdenum cofactor oxidoreductase dimerisation domain-containing protein</fullName>
    </recommendedName>
</protein>
<dbReference type="Proteomes" id="UP000604046">
    <property type="component" value="Unassembled WGS sequence"/>
</dbReference>
<keyword evidence="3" id="KW-1185">Reference proteome</keyword>
<dbReference type="PANTHER" id="PTHR19372">
    <property type="entry name" value="SULFITE REDUCTASE"/>
    <property type="match status" value="1"/>
</dbReference>
<dbReference type="GO" id="GO:0030151">
    <property type="term" value="F:molybdenum ion binding"/>
    <property type="evidence" value="ECO:0007669"/>
    <property type="project" value="InterPro"/>
</dbReference>